<evidence type="ECO:0000313" key="2">
    <source>
        <dbReference type="EMBL" id="KAK5984409.1"/>
    </source>
</evidence>
<evidence type="ECO:0000256" key="1">
    <source>
        <dbReference type="SAM" id="MobiDB-lite"/>
    </source>
</evidence>
<feature type="compositionally biased region" description="Basic and acidic residues" evidence="1">
    <location>
        <begin position="14"/>
        <end position="42"/>
    </location>
</feature>
<name>A0AAN8J3A4_TRICO</name>
<protein>
    <submittedName>
        <fullName evidence="2">Uncharacterized protein</fullName>
    </submittedName>
</protein>
<feature type="compositionally biased region" description="Polar residues" evidence="1">
    <location>
        <begin position="164"/>
        <end position="177"/>
    </location>
</feature>
<dbReference type="Proteomes" id="UP001331761">
    <property type="component" value="Unassembled WGS sequence"/>
</dbReference>
<feature type="compositionally biased region" description="Polar residues" evidence="1">
    <location>
        <begin position="132"/>
        <end position="145"/>
    </location>
</feature>
<comment type="caution">
    <text evidence="2">The sequence shown here is derived from an EMBL/GenBank/DDBJ whole genome shotgun (WGS) entry which is preliminary data.</text>
</comment>
<feature type="compositionally biased region" description="Low complexity" evidence="1">
    <location>
        <begin position="241"/>
        <end position="253"/>
    </location>
</feature>
<feature type="region of interest" description="Disordered" evidence="1">
    <location>
        <begin position="116"/>
        <end position="280"/>
    </location>
</feature>
<organism evidence="2 3">
    <name type="scientific">Trichostrongylus colubriformis</name>
    <name type="common">Black scour worm</name>
    <dbReference type="NCBI Taxonomy" id="6319"/>
    <lineage>
        <taxon>Eukaryota</taxon>
        <taxon>Metazoa</taxon>
        <taxon>Ecdysozoa</taxon>
        <taxon>Nematoda</taxon>
        <taxon>Chromadorea</taxon>
        <taxon>Rhabditida</taxon>
        <taxon>Rhabditina</taxon>
        <taxon>Rhabditomorpha</taxon>
        <taxon>Strongyloidea</taxon>
        <taxon>Trichostrongylidae</taxon>
        <taxon>Trichostrongylus</taxon>
    </lineage>
</organism>
<evidence type="ECO:0000313" key="3">
    <source>
        <dbReference type="Proteomes" id="UP001331761"/>
    </source>
</evidence>
<feature type="compositionally biased region" description="Polar residues" evidence="1">
    <location>
        <begin position="184"/>
        <end position="196"/>
    </location>
</feature>
<accession>A0AAN8J3A4</accession>
<feature type="compositionally biased region" description="Basic residues" evidence="1">
    <location>
        <begin position="256"/>
        <end position="266"/>
    </location>
</feature>
<feature type="region of interest" description="Disordered" evidence="1">
    <location>
        <begin position="1"/>
        <end position="83"/>
    </location>
</feature>
<sequence>SAEALSPHKGTGKKASERRYKSDSLKSGPRRKEAPEKPEKKKIINFFGNERSRNERSQNSQQKTLKTQADDYSSSSRKPLKRAVSATNLAADNKALKCKVVTKTDRQPTAFEAYGSEHADMSCPQPVHSKLRQPSSQENLGSWQSIMHERPHRAPDALLYSHKNAPQKSNKNNSGSLSEKKNNQNRSSTRQLSNTSRGRRSWRLICGPKSARSEKPISKTKSQSRSLTKPTSKSRSKSRLSSRSQRSASAGSTKCRLAKSKQKKIQVQKDEGARNNKGVS</sequence>
<dbReference type="AlphaFoldDB" id="A0AAN8J3A4"/>
<proteinExistence type="predicted"/>
<keyword evidence="3" id="KW-1185">Reference proteome</keyword>
<gene>
    <name evidence="2" type="ORF">GCK32_015383</name>
</gene>
<feature type="compositionally biased region" description="Polar residues" evidence="1">
    <location>
        <begin position="57"/>
        <end position="77"/>
    </location>
</feature>
<dbReference type="EMBL" id="WIXE01002922">
    <property type="protein sequence ID" value="KAK5984409.1"/>
    <property type="molecule type" value="Genomic_DNA"/>
</dbReference>
<feature type="non-terminal residue" evidence="2">
    <location>
        <position position="1"/>
    </location>
</feature>
<reference evidence="2 3" key="1">
    <citation type="submission" date="2019-10" db="EMBL/GenBank/DDBJ databases">
        <title>Assembly and Annotation for the nematode Trichostrongylus colubriformis.</title>
        <authorList>
            <person name="Martin J."/>
        </authorList>
    </citation>
    <scope>NUCLEOTIDE SEQUENCE [LARGE SCALE GENOMIC DNA]</scope>
    <source>
        <strain evidence="2">G859</strain>
        <tissue evidence="2">Whole worm</tissue>
    </source>
</reference>